<dbReference type="EMBL" id="SGBD01000005">
    <property type="protein sequence ID" value="RZD13956.1"/>
    <property type="molecule type" value="Genomic_DNA"/>
</dbReference>
<gene>
    <name evidence="6 8" type="primary">xseB</name>
    <name evidence="8" type="ORF">EVJ47_08485</name>
</gene>
<dbReference type="InterPro" id="IPR037004">
    <property type="entry name" value="Exonuc_VII_ssu_sf"/>
</dbReference>
<dbReference type="Pfam" id="PF02609">
    <property type="entry name" value="Exonuc_VII_S"/>
    <property type="match status" value="1"/>
</dbReference>
<keyword evidence="4 6" id="KW-0378">Hydrolase</keyword>
<comment type="catalytic activity">
    <reaction evidence="6">
        <text>Exonucleolytic cleavage in either 5'- to 3'- or 3'- to 5'-direction to yield nucleoside 5'-phosphates.</text>
        <dbReference type="EC" id="3.1.11.6"/>
    </reaction>
</comment>
<feature type="region of interest" description="Disordered" evidence="7">
    <location>
        <begin position="66"/>
        <end position="100"/>
    </location>
</feature>
<dbReference type="PANTHER" id="PTHR34137:SF1">
    <property type="entry name" value="EXODEOXYRIBONUCLEASE 7 SMALL SUBUNIT"/>
    <property type="match status" value="1"/>
</dbReference>
<proteinExistence type="inferred from homology"/>
<dbReference type="GO" id="GO:0006308">
    <property type="term" value="P:DNA catabolic process"/>
    <property type="evidence" value="ECO:0007669"/>
    <property type="project" value="UniProtKB-UniRule"/>
</dbReference>
<dbReference type="Proteomes" id="UP000320813">
    <property type="component" value="Unassembled WGS sequence"/>
</dbReference>
<dbReference type="EC" id="3.1.11.6" evidence="6"/>
<name>A0A519B9S0_9DELT</name>
<comment type="subcellular location">
    <subcellularLocation>
        <location evidence="6">Cytoplasm</location>
    </subcellularLocation>
</comment>
<evidence type="ECO:0000313" key="9">
    <source>
        <dbReference type="Proteomes" id="UP000320813"/>
    </source>
</evidence>
<dbReference type="SUPFAM" id="SSF116842">
    <property type="entry name" value="XseB-like"/>
    <property type="match status" value="1"/>
</dbReference>
<dbReference type="Gene3D" id="1.10.287.1040">
    <property type="entry name" value="Exonuclease VII, small subunit"/>
    <property type="match status" value="1"/>
</dbReference>
<comment type="function">
    <text evidence="6">Bidirectionally degrades single-stranded DNA into large acid-insoluble oligonucleotides, which are then degraded further into small acid-soluble oligonucleotides.</text>
</comment>
<evidence type="ECO:0000256" key="3">
    <source>
        <dbReference type="ARBA" id="ARBA00022722"/>
    </source>
</evidence>
<dbReference type="AlphaFoldDB" id="A0A519B9S0"/>
<reference evidence="8 9" key="1">
    <citation type="submission" date="2019-01" db="EMBL/GenBank/DDBJ databases">
        <title>Insights into ecological role of a new deltaproteobacterial order Candidatus Sinidesulfobacterales (Sva0485) by metagenomics and metatranscriptomics.</title>
        <authorList>
            <person name="Tan S."/>
            <person name="Liu J."/>
            <person name="Fang Y."/>
            <person name="Hedlund B.P."/>
            <person name="Lian Z.H."/>
            <person name="Huang L.Y."/>
            <person name="Li J.T."/>
            <person name="Huang L.N."/>
            <person name="Li W.J."/>
            <person name="Jiang H.C."/>
            <person name="Dong H.L."/>
            <person name="Shu W.S."/>
        </authorList>
    </citation>
    <scope>NUCLEOTIDE SEQUENCE [LARGE SCALE GENOMIC DNA]</scope>
    <source>
        <strain evidence="8">AP3</strain>
    </source>
</reference>
<sequence>MVEKDINSLNNLTFEETLKKLEGNVSSLESGDLGLEEAIKVYEEGIKYSNYLIKKLESAEKKVEELTAKDNNTGEQSLDRRTAARAPLTSSLSTKPLEID</sequence>
<evidence type="ECO:0000256" key="7">
    <source>
        <dbReference type="SAM" id="MobiDB-lite"/>
    </source>
</evidence>
<dbReference type="InterPro" id="IPR003761">
    <property type="entry name" value="Exonuc_VII_S"/>
</dbReference>
<evidence type="ECO:0000256" key="6">
    <source>
        <dbReference type="HAMAP-Rule" id="MF_00337"/>
    </source>
</evidence>
<keyword evidence="5 6" id="KW-0269">Exonuclease</keyword>
<comment type="subunit">
    <text evidence="6">Heterooligomer composed of large and small subunits.</text>
</comment>
<accession>A0A519B9S0</accession>
<evidence type="ECO:0000256" key="2">
    <source>
        <dbReference type="ARBA" id="ARBA00022490"/>
    </source>
</evidence>
<evidence type="ECO:0000256" key="1">
    <source>
        <dbReference type="ARBA" id="ARBA00009998"/>
    </source>
</evidence>
<dbReference type="GO" id="GO:0009318">
    <property type="term" value="C:exodeoxyribonuclease VII complex"/>
    <property type="evidence" value="ECO:0007669"/>
    <property type="project" value="UniProtKB-UniRule"/>
</dbReference>
<dbReference type="GO" id="GO:0005829">
    <property type="term" value="C:cytosol"/>
    <property type="evidence" value="ECO:0007669"/>
    <property type="project" value="TreeGrafter"/>
</dbReference>
<keyword evidence="2 6" id="KW-0963">Cytoplasm</keyword>
<protein>
    <recommendedName>
        <fullName evidence="6">Exodeoxyribonuclease 7 small subunit</fullName>
        <ecNumber evidence="6">3.1.11.6</ecNumber>
    </recommendedName>
    <alternativeName>
        <fullName evidence="6">Exodeoxyribonuclease VII small subunit</fullName>
        <shortName evidence="6">Exonuclease VII small subunit</shortName>
    </alternativeName>
</protein>
<dbReference type="GO" id="GO:0008855">
    <property type="term" value="F:exodeoxyribonuclease VII activity"/>
    <property type="evidence" value="ECO:0007669"/>
    <property type="project" value="UniProtKB-UniRule"/>
</dbReference>
<comment type="similarity">
    <text evidence="1 6">Belongs to the XseB family.</text>
</comment>
<dbReference type="PANTHER" id="PTHR34137">
    <property type="entry name" value="EXODEOXYRIBONUCLEASE 7 SMALL SUBUNIT"/>
    <property type="match status" value="1"/>
</dbReference>
<evidence type="ECO:0000313" key="8">
    <source>
        <dbReference type="EMBL" id="RZD13956.1"/>
    </source>
</evidence>
<dbReference type="NCBIfam" id="TIGR01280">
    <property type="entry name" value="xseB"/>
    <property type="match status" value="1"/>
</dbReference>
<evidence type="ECO:0000256" key="5">
    <source>
        <dbReference type="ARBA" id="ARBA00022839"/>
    </source>
</evidence>
<dbReference type="HAMAP" id="MF_00337">
    <property type="entry name" value="Exonuc_7_S"/>
    <property type="match status" value="1"/>
</dbReference>
<keyword evidence="3 6" id="KW-0540">Nuclease</keyword>
<comment type="caution">
    <text evidence="8">The sequence shown here is derived from an EMBL/GenBank/DDBJ whole genome shotgun (WGS) entry which is preliminary data.</text>
</comment>
<organism evidence="8 9">
    <name type="scientific">Candidatus Acidulodesulfobacterium ferriphilum</name>
    <dbReference type="NCBI Taxonomy" id="2597223"/>
    <lineage>
        <taxon>Bacteria</taxon>
        <taxon>Deltaproteobacteria</taxon>
        <taxon>Candidatus Acidulodesulfobacterales</taxon>
        <taxon>Candidatus Acidulodesulfobacterium</taxon>
    </lineage>
</organism>
<evidence type="ECO:0000256" key="4">
    <source>
        <dbReference type="ARBA" id="ARBA00022801"/>
    </source>
</evidence>